<keyword evidence="4 7" id="KW-0812">Transmembrane</keyword>
<evidence type="ECO:0000313" key="10">
    <source>
        <dbReference type="Proteomes" id="UP001501166"/>
    </source>
</evidence>
<protein>
    <submittedName>
        <fullName evidence="9">Competence type IV pilus assembly protein ComGB</fullName>
    </submittedName>
</protein>
<dbReference type="RefSeq" id="WP_343753095.1">
    <property type="nucleotide sequence ID" value="NZ_BAAACW010000017.1"/>
</dbReference>
<reference evidence="9 10" key="1">
    <citation type="journal article" date="2019" name="Int. J. Syst. Evol. Microbiol.">
        <title>The Global Catalogue of Microorganisms (GCM) 10K type strain sequencing project: providing services to taxonomists for standard genome sequencing and annotation.</title>
        <authorList>
            <consortium name="The Broad Institute Genomics Platform"/>
            <consortium name="The Broad Institute Genome Sequencing Center for Infectious Disease"/>
            <person name="Wu L."/>
            <person name="Ma J."/>
        </authorList>
    </citation>
    <scope>NUCLEOTIDE SEQUENCE [LARGE SCALE GENOMIC DNA]</scope>
    <source>
        <strain evidence="9 10">JCM 12662</strain>
    </source>
</reference>
<evidence type="ECO:0000256" key="5">
    <source>
        <dbReference type="ARBA" id="ARBA00022989"/>
    </source>
</evidence>
<dbReference type="PANTHER" id="PTHR30012">
    <property type="entry name" value="GENERAL SECRETION PATHWAY PROTEIN"/>
    <property type="match status" value="1"/>
</dbReference>
<feature type="transmembrane region" description="Helical" evidence="7">
    <location>
        <begin position="327"/>
        <end position="348"/>
    </location>
</feature>
<feature type="transmembrane region" description="Helical" evidence="7">
    <location>
        <begin position="125"/>
        <end position="145"/>
    </location>
</feature>
<evidence type="ECO:0000313" key="9">
    <source>
        <dbReference type="EMBL" id="GAA0352629.1"/>
    </source>
</evidence>
<evidence type="ECO:0000256" key="3">
    <source>
        <dbReference type="ARBA" id="ARBA00022475"/>
    </source>
</evidence>
<dbReference type="NCBIfam" id="NF041012">
    <property type="entry name" value="T4P_ComGB"/>
    <property type="match status" value="1"/>
</dbReference>
<proteinExistence type="inferred from homology"/>
<evidence type="ECO:0000256" key="2">
    <source>
        <dbReference type="ARBA" id="ARBA00005745"/>
    </source>
</evidence>
<dbReference type="EMBL" id="BAAACW010000017">
    <property type="protein sequence ID" value="GAA0352629.1"/>
    <property type="molecule type" value="Genomic_DNA"/>
</dbReference>
<dbReference type="InterPro" id="IPR047692">
    <property type="entry name" value="T4P_ComGB"/>
</dbReference>
<feature type="domain" description="Type II secretion system protein GspF" evidence="8">
    <location>
        <begin position="27"/>
        <end position="146"/>
    </location>
</feature>
<keyword evidence="6 7" id="KW-0472">Membrane</keyword>
<name>A0ABN0X293_9LACT</name>
<gene>
    <name evidence="9" type="primary">comGB</name>
    <name evidence="9" type="ORF">GCM10008932_02020</name>
</gene>
<evidence type="ECO:0000259" key="8">
    <source>
        <dbReference type="Pfam" id="PF00482"/>
    </source>
</evidence>
<evidence type="ECO:0000256" key="6">
    <source>
        <dbReference type="ARBA" id="ARBA00023136"/>
    </source>
</evidence>
<evidence type="ECO:0000256" key="1">
    <source>
        <dbReference type="ARBA" id="ARBA00004651"/>
    </source>
</evidence>
<feature type="domain" description="Type II secretion system protein GspF" evidence="8">
    <location>
        <begin position="224"/>
        <end position="346"/>
    </location>
</feature>
<keyword evidence="10" id="KW-1185">Reference proteome</keyword>
<dbReference type="Proteomes" id="UP001501166">
    <property type="component" value="Unassembled WGS sequence"/>
</dbReference>
<dbReference type="InterPro" id="IPR003004">
    <property type="entry name" value="GspF/PilC"/>
</dbReference>
<feature type="transmembrane region" description="Helical" evidence="7">
    <location>
        <begin position="165"/>
        <end position="191"/>
    </location>
</feature>
<comment type="subcellular location">
    <subcellularLocation>
        <location evidence="1">Cell membrane</location>
        <topology evidence="1">Multi-pass membrane protein</topology>
    </subcellularLocation>
</comment>
<keyword evidence="3" id="KW-1003">Cell membrane</keyword>
<dbReference type="Pfam" id="PF00482">
    <property type="entry name" value="T2SSF"/>
    <property type="match status" value="2"/>
</dbReference>
<evidence type="ECO:0000256" key="7">
    <source>
        <dbReference type="SAM" id="Phobius"/>
    </source>
</evidence>
<keyword evidence="5 7" id="KW-1133">Transmembrane helix</keyword>
<organism evidence="9 10">
    <name type="scientific">Alkalibacterium iburiense</name>
    <dbReference type="NCBI Taxonomy" id="290589"/>
    <lineage>
        <taxon>Bacteria</taxon>
        <taxon>Bacillati</taxon>
        <taxon>Bacillota</taxon>
        <taxon>Bacilli</taxon>
        <taxon>Lactobacillales</taxon>
        <taxon>Carnobacteriaceae</taxon>
        <taxon>Alkalibacterium</taxon>
    </lineage>
</organism>
<dbReference type="PANTHER" id="PTHR30012:SF0">
    <property type="entry name" value="TYPE II SECRETION SYSTEM PROTEIN F-RELATED"/>
    <property type="match status" value="1"/>
</dbReference>
<dbReference type="Gene3D" id="1.20.81.30">
    <property type="entry name" value="Type II secretion system (T2SS), domain F"/>
    <property type="match status" value="2"/>
</dbReference>
<accession>A0ABN0X293</accession>
<evidence type="ECO:0000256" key="4">
    <source>
        <dbReference type="ARBA" id="ARBA00022692"/>
    </source>
</evidence>
<dbReference type="InterPro" id="IPR018076">
    <property type="entry name" value="T2SS_GspF_dom"/>
</dbReference>
<comment type="similarity">
    <text evidence="2">Belongs to the GSP F family.</text>
</comment>
<dbReference type="InterPro" id="IPR042094">
    <property type="entry name" value="T2SS_GspF_sf"/>
</dbReference>
<sequence>MGMLPKKRTNATLSLTNKELNQKGLLLSRLGQLLEDGFSLREALTFLETIADKKSKPILQEIIRETALGIEFSTVLKQAGFPDSTCSQIYFSLYHGQFAQAVYTAGKHLIQQAEKKKKLKAVTHYPVMLLLFITMMLFAMRYILIPHIEHILTVDRNQMPFSTRFIVQAVYQAPLLIMGSLVGLTLSYTLFRHFLDRKKPLDRLTFLSQLIPLSLFKLYWTQFFAHEWGTLLKSECSLLEVISIMKGNNLSPLINEMGRWIESEMKKGQQFHEALSPLSFFKPELIEVIRHGEITGNVGYQLELYAEHCEEEMDKQIEAYMERIQPFIFIFVAVIIIAIYAALLLPTFSLMDTL</sequence>
<comment type="caution">
    <text evidence="9">The sequence shown here is derived from an EMBL/GenBank/DDBJ whole genome shotgun (WGS) entry which is preliminary data.</text>
</comment>